<reference evidence="2" key="1">
    <citation type="journal article" date="2012" name="PLoS Genet.">
        <title>The genomes of the fungal plant pathogens Cladosporium fulvum and Dothistroma septosporum reveal adaptation to different hosts and lifestyles but also signatures of common ancestry.</title>
        <authorList>
            <person name="de Wit P.J.G.M."/>
            <person name="van der Burgt A."/>
            <person name="Oekmen B."/>
            <person name="Stergiopoulos I."/>
            <person name="Abd-Elsalam K.A."/>
            <person name="Aerts A.L."/>
            <person name="Bahkali A.H."/>
            <person name="Beenen H.G."/>
            <person name="Chettri P."/>
            <person name="Cox M.P."/>
            <person name="Datema E."/>
            <person name="de Vries R.P."/>
            <person name="Dhillon B."/>
            <person name="Ganley A.R."/>
            <person name="Griffiths S.A."/>
            <person name="Guo Y."/>
            <person name="Hamelin R.C."/>
            <person name="Henrissat B."/>
            <person name="Kabir M.S."/>
            <person name="Jashni M.K."/>
            <person name="Kema G."/>
            <person name="Klaubauf S."/>
            <person name="Lapidus A."/>
            <person name="Levasseur A."/>
            <person name="Lindquist E."/>
            <person name="Mehrabi R."/>
            <person name="Ohm R.A."/>
            <person name="Owen T.J."/>
            <person name="Salamov A."/>
            <person name="Schwelm A."/>
            <person name="Schijlen E."/>
            <person name="Sun H."/>
            <person name="van den Burg H.A."/>
            <person name="van Ham R.C.H.J."/>
            <person name="Zhang S."/>
            <person name="Goodwin S.B."/>
            <person name="Grigoriev I.V."/>
            <person name="Collemare J."/>
            <person name="Bradshaw R.E."/>
        </authorList>
    </citation>
    <scope>NUCLEOTIDE SEQUENCE [LARGE SCALE GENOMIC DNA]</scope>
    <source>
        <strain evidence="2">NZE10 / CBS 128990</strain>
    </source>
</reference>
<evidence type="ECO:0000313" key="2">
    <source>
        <dbReference type="Proteomes" id="UP000016933"/>
    </source>
</evidence>
<proteinExistence type="predicted"/>
<dbReference type="HOGENOM" id="CLU_1586440_0_0_1"/>
<name>N1PL17_DOTSN</name>
<dbReference type="Proteomes" id="UP000016933">
    <property type="component" value="Unassembled WGS sequence"/>
</dbReference>
<protein>
    <submittedName>
        <fullName evidence="1">Uncharacterized protein</fullName>
    </submittedName>
</protein>
<keyword evidence="2" id="KW-1185">Reference proteome</keyword>
<reference evidence="1 2" key="2">
    <citation type="journal article" date="2012" name="PLoS Pathog.">
        <title>Diverse lifestyles and strategies of plant pathogenesis encoded in the genomes of eighteen Dothideomycetes fungi.</title>
        <authorList>
            <person name="Ohm R.A."/>
            <person name="Feau N."/>
            <person name="Henrissat B."/>
            <person name="Schoch C.L."/>
            <person name="Horwitz B.A."/>
            <person name="Barry K.W."/>
            <person name="Condon B.J."/>
            <person name="Copeland A.C."/>
            <person name="Dhillon B."/>
            <person name="Glaser F."/>
            <person name="Hesse C.N."/>
            <person name="Kosti I."/>
            <person name="LaButti K."/>
            <person name="Lindquist E.A."/>
            <person name="Lucas S."/>
            <person name="Salamov A.A."/>
            <person name="Bradshaw R.E."/>
            <person name="Ciuffetti L."/>
            <person name="Hamelin R.C."/>
            <person name="Kema G.H.J."/>
            <person name="Lawrence C."/>
            <person name="Scott J.A."/>
            <person name="Spatafora J.W."/>
            <person name="Turgeon B.G."/>
            <person name="de Wit P.J.G.M."/>
            <person name="Zhong S."/>
            <person name="Goodwin S.B."/>
            <person name="Grigoriev I.V."/>
        </authorList>
    </citation>
    <scope>NUCLEOTIDE SEQUENCE [LARGE SCALE GENOMIC DNA]</scope>
    <source>
        <strain evidence="2">NZE10 / CBS 128990</strain>
    </source>
</reference>
<evidence type="ECO:0000313" key="1">
    <source>
        <dbReference type="EMBL" id="EME42011.1"/>
    </source>
</evidence>
<dbReference type="EMBL" id="KB446541">
    <property type="protein sequence ID" value="EME42011.1"/>
    <property type="molecule type" value="Genomic_DNA"/>
</dbReference>
<dbReference type="AlphaFoldDB" id="N1PL17"/>
<organism evidence="1 2">
    <name type="scientific">Dothistroma septosporum (strain NZE10 / CBS 128990)</name>
    <name type="common">Red band needle blight fungus</name>
    <name type="synonym">Mycosphaerella pini</name>
    <dbReference type="NCBI Taxonomy" id="675120"/>
    <lineage>
        <taxon>Eukaryota</taxon>
        <taxon>Fungi</taxon>
        <taxon>Dikarya</taxon>
        <taxon>Ascomycota</taxon>
        <taxon>Pezizomycotina</taxon>
        <taxon>Dothideomycetes</taxon>
        <taxon>Dothideomycetidae</taxon>
        <taxon>Mycosphaerellales</taxon>
        <taxon>Mycosphaerellaceae</taxon>
        <taxon>Dothistroma</taxon>
    </lineage>
</organism>
<accession>N1PL17</accession>
<sequence length="168" mass="18288">MLNLASMPRCQTTISKYHITKNGTSIDLNITQPGAVISKTSITAGVYNGMVSFTQVEEKVRSNSTVVSTMNFVSSLEDIRNPNITTAPARGYYHAYFAGTVSSIFGYVNGTQGATHILGNIDKTTVSDPLFPAQWASFRREFPEFFDNSTGHVSPNWTQILGDAGLPL</sequence>
<dbReference type="OrthoDB" id="5390937at2759"/>
<gene>
    <name evidence="1" type="ORF">DOTSEDRAFT_45580</name>
</gene>